<keyword evidence="2" id="KW-0472">Membrane</keyword>
<keyword evidence="4" id="KW-1185">Reference proteome</keyword>
<comment type="caution">
    <text evidence="3">The sequence shown here is derived from an EMBL/GenBank/DDBJ whole genome shotgun (WGS) entry which is preliminary data.</text>
</comment>
<evidence type="ECO:0000313" key="3">
    <source>
        <dbReference type="EMBL" id="MET4684304.1"/>
    </source>
</evidence>
<proteinExistence type="predicted"/>
<organism evidence="3 4">
    <name type="scientific">Brevundimonas faecalis</name>
    <dbReference type="NCBI Taxonomy" id="947378"/>
    <lineage>
        <taxon>Bacteria</taxon>
        <taxon>Pseudomonadati</taxon>
        <taxon>Pseudomonadota</taxon>
        <taxon>Alphaproteobacteria</taxon>
        <taxon>Caulobacterales</taxon>
        <taxon>Caulobacteraceae</taxon>
        <taxon>Brevundimonas</taxon>
    </lineage>
</organism>
<name>A0ABV2RCK3_9CAUL</name>
<feature type="compositionally biased region" description="Gly residues" evidence="1">
    <location>
        <begin position="123"/>
        <end position="144"/>
    </location>
</feature>
<protein>
    <submittedName>
        <fullName evidence="3">Protein TonB</fullName>
    </submittedName>
</protein>
<dbReference type="SUPFAM" id="SSF74653">
    <property type="entry name" value="TolA/TonB C-terminal domain"/>
    <property type="match status" value="1"/>
</dbReference>
<dbReference type="Proteomes" id="UP001549313">
    <property type="component" value="Unassembled WGS sequence"/>
</dbReference>
<dbReference type="EMBL" id="JBEPTF010000003">
    <property type="protein sequence ID" value="MET4684304.1"/>
    <property type="molecule type" value="Genomic_DNA"/>
</dbReference>
<sequence length="230" mass="24497">MTYAFMADDPPPPRPRRRINWPVIGVAAVLAALVAATFLRPASISERQREDKTVRVVLPPPPPPPPPPEVQPQERPPEPTPTPMEQPVEDTPPPPDAPSEPTVGDSALTAREGAGPSNYGLARGDGSGTRIGGRPGGGDGGFGAYGELTRREVTQAVQGDRDLNRGRYSVQLAVEVDPEGRVVSIRVLRGTGDARRDAALQRALTGLRLSRRPPDGLPVMRIELNARSGA</sequence>
<evidence type="ECO:0000313" key="4">
    <source>
        <dbReference type="Proteomes" id="UP001549313"/>
    </source>
</evidence>
<feature type="transmembrane region" description="Helical" evidence="2">
    <location>
        <begin position="20"/>
        <end position="39"/>
    </location>
</feature>
<dbReference type="RefSeq" id="WP_354089274.1">
    <property type="nucleotide sequence ID" value="NZ_JBEPTF010000003.1"/>
</dbReference>
<evidence type="ECO:0000256" key="2">
    <source>
        <dbReference type="SAM" id="Phobius"/>
    </source>
</evidence>
<keyword evidence="2" id="KW-1133">Transmembrane helix</keyword>
<feature type="compositionally biased region" description="Pro residues" evidence="1">
    <location>
        <begin position="78"/>
        <end position="98"/>
    </location>
</feature>
<feature type="compositionally biased region" description="Pro residues" evidence="1">
    <location>
        <begin position="58"/>
        <end position="70"/>
    </location>
</feature>
<keyword evidence="2" id="KW-0812">Transmembrane</keyword>
<accession>A0ABV2RCK3</accession>
<gene>
    <name evidence="3" type="ORF">ABIE19_002241</name>
</gene>
<feature type="region of interest" description="Disordered" evidence="1">
    <location>
        <begin position="45"/>
        <end position="145"/>
    </location>
</feature>
<dbReference type="Pfam" id="PF13103">
    <property type="entry name" value="TonB_2"/>
    <property type="match status" value="1"/>
</dbReference>
<dbReference type="Gene3D" id="3.30.1150.10">
    <property type="match status" value="1"/>
</dbReference>
<evidence type="ECO:0000256" key="1">
    <source>
        <dbReference type="SAM" id="MobiDB-lite"/>
    </source>
</evidence>
<reference evidence="3 4" key="1">
    <citation type="submission" date="2024-06" db="EMBL/GenBank/DDBJ databases">
        <title>Sorghum-associated microbial communities from plants grown in Nebraska, USA.</title>
        <authorList>
            <person name="Schachtman D."/>
        </authorList>
    </citation>
    <scope>NUCLEOTIDE SEQUENCE [LARGE SCALE GENOMIC DNA]</scope>
    <source>
        <strain evidence="3 4">2814</strain>
    </source>
</reference>